<feature type="coiled-coil region" evidence="1">
    <location>
        <begin position="417"/>
        <end position="444"/>
    </location>
</feature>
<dbReference type="CDD" id="cd01647">
    <property type="entry name" value="RT_LTR"/>
    <property type="match status" value="1"/>
</dbReference>
<dbReference type="Gene3D" id="3.30.70.270">
    <property type="match status" value="1"/>
</dbReference>
<feature type="compositionally biased region" description="Basic and acidic residues" evidence="2">
    <location>
        <begin position="277"/>
        <end position="294"/>
    </location>
</feature>
<dbReference type="Pfam" id="PF03171">
    <property type="entry name" value="2OG-FeII_Oxy"/>
    <property type="match status" value="1"/>
</dbReference>
<evidence type="ECO:0000256" key="2">
    <source>
        <dbReference type="SAM" id="MobiDB-lite"/>
    </source>
</evidence>
<dbReference type="PANTHER" id="PTHR24559:SF431">
    <property type="entry name" value="RNA-DIRECTED DNA POLYMERASE HOMOLOG"/>
    <property type="match status" value="1"/>
</dbReference>
<dbReference type="InterPro" id="IPR027443">
    <property type="entry name" value="IPNS-like_sf"/>
</dbReference>
<dbReference type="Proteomes" id="UP000585474">
    <property type="component" value="Unassembled WGS sequence"/>
</dbReference>
<feature type="domain" description="Reverse transcriptase" evidence="3">
    <location>
        <begin position="443"/>
        <end position="516"/>
    </location>
</feature>
<evidence type="ECO:0000313" key="6">
    <source>
        <dbReference type="Proteomes" id="UP000585474"/>
    </source>
</evidence>
<evidence type="ECO:0000259" key="4">
    <source>
        <dbReference type="Pfam" id="PF03171"/>
    </source>
</evidence>
<dbReference type="SUPFAM" id="SSF51197">
    <property type="entry name" value="Clavaminate synthase-like"/>
    <property type="match status" value="1"/>
</dbReference>
<dbReference type="SUPFAM" id="SSF56672">
    <property type="entry name" value="DNA/RNA polymerases"/>
    <property type="match status" value="1"/>
</dbReference>
<dbReference type="PANTHER" id="PTHR24559">
    <property type="entry name" value="TRANSPOSON TY3-I GAG-POL POLYPROTEIN"/>
    <property type="match status" value="1"/>
</dbReference>
<evidence type="ECO:0008006" key="7">
    <source>
        <dbReference type="Google" id="ProtNLM"/>
    </source>
</evidence>
<dbReference type="Pfam" id="PF00078">
    <property type="entry name" value="RVT_1"/>
    <property type="match status" value="1"/>
</dbReference>
<dbReference type="EMBL" id="BJWL01000012">
    <property type="protein sequence ID" value="GFY97528.1"/>
    <property type="molecule type" value="Genomic_DNA"/>
</dbReference>
<dbReference type="OrthoDB" id="1426925at2759"/>
<keyword evidence="1" id="KW-0175">Coiled coil</keyword>
<evidence type="ECO:0000259" key="3">
    <source>
        <dbReference type="Pfam" id="PF00078"/>
    </source>
</evidence>
<organism evidence="5 6">
    <name type="scientific">Actinidia rufa</name>
    <dbReference type="NCBI Taxonomy" id="165716"/>
    <lineage>
        <taxon>Eukaryota</taxon>
        <taxon>Viridiplantae</taxon>
        <taxon>Streptophyta</taxon>
        <taxon>Embryophyta</taxon>
        <taxon>Tracheophyta</taxon>
        <taxon>Spermatophyta</taxon>
        <taxon>Magnoliopsida</taxon>
        <taxon>eudicotyledons</taxon>
        <taxon>Gunneridae</taxon>
        <taxon>Pentapetalae</taxon>
        <taxon>asterids</taxon>
        <taxon>Ericales</taxon>
        <taxon>Actinidiaceae</taxon>
        <taxon>Actinidia</taxon>
    </lineage>
</organism>
<keyword evidence="6" id="KW-1185">Reference proteome</keyword>
<feature type="domain" description="Isopenicillin N synthase-like Fe(2+) 2OG dioxygenase" evidence="4">
    <location>
        <begin position="595"/>
        <end position="653"/>
    </location>
</feature>
<evidence type="ECO:0000313" key="5">
    <source>
        <dbReference type="EMBL" id="GFY97528.1"/>
    </source>
</evidence>
<dbReference type="InterPro" id="IPR044861">
    <property type="entry name" value="IPNS-like_FE2OG_OXY"/>
</dbReference>
<feature type="region of interest" description="Disordered" evidence="2">
    <location>
        <begin position="269"/>
        <end position="304"/>
    </location>
</feature>
<protein>
    <recommendedName>
        <fullName evidence="7">Reverse transcriptase domain-containing protein</fullName>
    </recommendedName>
</protein>
<evidence type="ECO:0000256" key="1">
    <source>
        <dbReference type="SAM" id="Coils"/>
    </source>
</evidence>
<gene>
    <name evidence="5" type="ORF">Acr_12g0000690</name>
</gene>
<dbReference type="InterPro" id="IPR053134">
    <property type="entry name" value="RNA-dir_DNA_polymerase"/>
</dbReference>
<dbReference type="Gene3D" id="2.60.120.330">
    <property type="entry name" value="B-lactam Antibiotic, Isopenicillin N Synthase, Chain"/>
    <property type="match status" value="1"/>
</dbReference>
<dbReference type="AlphaFoldDB" id="A0A7J0FFS4"/>
<accession>A0A7J0FFS4</accession>
<name>A0A7J0FFS4_9ERIC</name>
<feature type="region of interest" description="Disordered" evidence="2">
    <location>
        <begin position="158"/>
        <end position="189"/>
    </location>
</feature>
<dbReference type="InterPro" id="IPR043502">
    <property type="entry name" value="DNA/RNA_pol_sf"/>
</dbReference>
<feature type="region of interest" description="Disordered" evidence="2">
    <location>
        <begin position="1"/>
        <end position="27"/>
    </location>
</feature>
<proteinExistence type="predicted"/>
<feature type="compositionally biased region" description="Acidic residues" evidence="2">
    <location>
        <begin position="295"/>
        <end position="304"/>
    </location>
</feature>
<sequence length="715" mass="81262">MEKENCKGTNYTMMQPDLTRAGTPTSSRYRASSVAPYARARCECHSTFALLGRRSRPTVATMRARSPAVPKLGEVTTIDECPPELSPLLPPRRRFLAIDGKLSATLQRHGQVSHPLTDTASVEPRAEFRLMRPAETIVPKRAEGRIGEVMVLAQEGQNKKQHKMHLSMDSHTDSKTVATSKRRKSPEWTGSKVDLRDAFNANVKQREAAPRYQTPFSQEIEGLDPPKKFTPPRFTLYDSKSDSRSHASHVRQMMARWNHMDALMCRTIGQRRPNQTRAEKDKAKPNSRFDRGGDDEVNPMEDEEEDLPLGTIHIIGGPYHPDLDNRIRGEIRMVRQIHEVLSVHSLAKKPRVAAAESGSLTFTKVDLERVQHPHYDPLVIQLRMNNYNVRRVLVDTRSSVEELNVLQDARLVKQRGKRSTTEHVNAMIEEVEKLKEASAITENAGATYQRMVTKMFEPILGKTMDAYIDDMVVKSEEEPNHIRDLTEVFDILKRYKLRLNAVKCAFGVNLGKFLGHLGIEANPEQITAISDLVNSRIAKERKTITRYFQATHELALDIGYKLAQGMGLNTESVSSSTYIKLFKEWPCQYRRNKFHFTQTVDQMWHESTQTDFLTILQDDESVGGLEVMDKNYDKLIAIDPMPGSLLANLGDLANVRKTKMGTESKQAVVEAPPELVDSEHPRLYVRFTFEDYRMLRLSTRSVVGKTLELLRTTNS</sequence>
<reference evidence="5 6" key="1">
    <citation type="submission" date="2019-07" db="EMBL/GenBank/DDBJ databases">
        <title>De Novo Assembly of kiwifruit Actinidia rufa.</title>
        <authorList>
            <person name="Sugita-Konishi S."/>
            <person name="Sato K."/>
            <person name="Mori E."/>
            <person name="Abe Y."/>
            <person name="Kisaki G."/>
            <person name="Hamano K."/>
            <person name="Suezawa K."/>
            <person name="Otani M."/>
            <person name="Fukuda T."/>
            <person name="Manabe T."/>
            <person name="Gomi K."/>
            <person name="Tabuchi M."/>
            <person name="Akimitsu K."/>
            <person name="Kataoka I."/>
        </authorList>
    </citation>
    <scope>NUCLEOTIDE SEQUENCE [LARGE SCALE GENOMIC DNA]</scope>
    <source>
        <strain evidence="6">cv. Fuchu</strain>
    </source>
</reference>
<comment type="caution">
    <text evidence="5">The sequence shown here is derived from an EMBL/GenBank/DDBJ whole genome shotgun (WGS) entry which is preliminary data.</text>
</comment>
<dbReference type="InterPro" id="IPR043128">
    <property type="entry name" value="Rev_trsase/Diguanyl_cyclase"/>
</dbReference>
<dbReference type="InterPro" id="IPR000477">
    <property type="entry name" value="RT_dom"/>
</dbReference>